<comment type="caution">
    <text evidence="2">The sequence shown here is derived from an EMBL/GenBank/DDBJ whole genome shotgun (WGS) entry which is preliminary data.</text>
</comment>
<keyword evidence="3" id="KW-1185">Reference proteome</keyword>
<feature type="region of interest" description="Disordered" evidence="1">
    <location>
        <begin position="1"/>
        <end position="47"/>
    </location>
</feature>
<organism evidence="2 3">
    <name type="scientific">Araneus ventricosus</name>
    <name type="common">Orbweaver spider</name>
    <name type="synonym">Epeira ventricosa</name>
    <dbReference type="NCBI Taxonomy" id="182803"/>
    <lineage>
        <taxon>Eukaryota</taxon>
        <taxon>Metazoa</taxon>
        <taxon>Ecdysozoa</taxon>
        <taxon>Arthropoda</taxon>
        <taxon>Chelicerata</taxon>
        <taxon>Arachnida</taxon>
        <taxon>Araneae</taxon>
        <taxon>Araneomorphae</taxon>
        <taxon>Entelegynae</taxon>
        <taxon>Araneoidea</taxon>
        <taxon>Araneidae</taxon>
        <taxon>Araneus</taxon>
    </lineage>
</organism>
<gene>
    <name evidence="2" type="ORF">AVEN_134694_1</name>
</gene>
<accession>A0A4Y2HUT8</accession>
<evidence type="ECO:0000256" key="1">
    <source>
        <dbReference type="SAM" id="MobiDB-lite"/>
    </source>
</evidence>
<evidence type="ECO:0000313" key="3">
    <source>
        <dbReference type="Proteomes" id="UP000499080"/>
    </source>
</evidence>
<dbReference type="Proteomes" id="UP000499080">
    <property type="component" value="Unassembled WGS sequence"/>
</dbReference>
<proteinExistence type="predicted"/>
<evidence type="ECO:0000313" key="2">
    <source>
        <dbReference type="EMBL" id="GBM69247.1"/>
    </source>
</evidence>
<name>A0A4Y2HUT8_ARAVE</name>
<dbReference type="AlphaFoldDB" id="A0A4Y2HUT8"/>
<feature type="compositionally biased region" description="Basic and acidic residues" evidence="1">
    <location>
        <begin position="12"/>
        <end position="27"/>
    </location>
</feature>
<reference evidence="2 3" key="1">
    <citation type="journal article" date="2019" name="Sci. Rep.">
        <title>Orb-weaving spider Araneus ventricosus genome elucidates the spidroin gene catalogue.</title>
        <authorList>
            <person name="Kono N."/>
            <person name="Nakamura H."/>
            <person name="Ohtoshi R."/>
            <person name="Moran D.A.P."/>
            <person name="Shinohara A."/>
            <person name="Yoshida Y."/>
            <person name="Fujiwara M."/>
            <person name="Mori M."/>
            <person name="Tomita M."/>
            <person name="Arakawa K."/>
        </authorList>
    </citation>
    <scope>NUCLEOTIDE SEQUENCE [LARGE SCALE GENOMIC DNA]</scope>
</reference>
<dbReference type="EMBL" id="BGPR01002186">
    <property type="protein sequence ID" value="GBM69247.1"/>
    <property type="molecule type" value="Genomic_DNA"/>
</dbReference>
<sequence>MSLFPQPLQFLRHLDGHGTDQPTERRHMPLMPSQQLNQWDGHKTNRQTERRPIALLLMSLQQLYQLDELGTKPTDRTLLHAPDAITETEPVGWA</sequence>
<protein>
    <submittedName>
        <fullName evidence="2">Uncharacterized protein</fullName>
    </submittedName>
</protein>